<dbReference type="GO" id="GO:0005886">
    <property type="term" value="C:plasma membrane"/>
    <property type="evidence" value="ECO:0007669"/>
    <property type="project" value="TreeGrafter"/>
</dbReference>
<dbReference type="SMART" id="SM00388">
    <property type="entry name" value="HisKA"/>
    <property type="match status" value="1"/>
</dbReference>
<dbReference type="InterPro" id="IPR003594">
    <property type="entry name" value="HATPase_dom"/>
</dbReference>
<accession>A0A840LAH1</accession>
<evidence type="ECO:0000256" key="2">
    <source>
        <dbReference type="ARBA" id="ARBA00004370"/>
    </source>
</evidence>
<evidence type="ECO:0000313" key="15">
    <source>
        <dbReference type="Proteomes" id="UP000562027"/>
    </source>
</evidence>
<dbReference type="PRINTS" id="PR00344">
    <property type="entry name" value="BCTRLSENSOR"/>
</dbReference>
<dbReference type="CDD" id="cd00082">
    <property type="entry name" value="HisKA"/>
    <property type="match status" value="1"/>
</dbReference>
<evidence type="ECO:0000256" key="10">
    <source>
        <dbReference type="ARBA" id="ARBA00023136"/>
    </source>
</evidence>
<feature type="domain" description="HAMP" evidence="13">
    <location>
        <begin position="216"/>
        <end position="270"/>
    </location>
</feature>
<evidence type="ECO:0000259" key="13">
    <source>
        <dbReference type="PROSITE" id="PS50885"/>
    </source>
</evidence>
<evidence type="ECO:0000256" key="5">
    <source>
        <dbReference type="ARBA" id="ARBA00022679"/>
    </source>
</evidence>
<comment type="catalytic activity">
    <reaction evidence="1">
        <text>ATP + protein L-histidine = ADP + protein N-phospho-L-histidine.</text>
        <dbReference type="EC" id="2.7.13.3"/>
    </reaction>
</comment>
<feature type="domain" description="Histidine kinase" evidence="12">
    <location>
        <begin position="310"/>
        <end position="535"/>
    </location>
</feature>
<dbReference type="Pfam" id="PF00512">
    <property type="entry name" value="HisKA"/>
    <property type="match status" value="1"/>
</dbReference>
<dbReference type="Proteomes" id="UP000562027">
    <property type="component" value="Unassembled WGS sequence"/>
</dbReference>
<evidence type="ECO:0000256" key="3">
    <source>
        <dbReference type="ARBA" id="ARBA00012438"/>
    </source>
</evidence>
<keyword evidence="6 11" id="KW-0812">Transmembrane</keyword>
<evidence type="ECO:0000256" key="11">
    <source>
        <dbReference type="SAM" id="Phobius"/>
    </source>
</evidence>
<dbReference type="EMBL" id="JACHLP010000004">
    <property type="protein sequence ID" value="MBB4843723.1"/>
    <property type="molecule type" value="Genomic_DNA"/>
</dbReference>
<dbReference type="InterPro" id="IPR003660">
    <property type="entry name" value="HAMP_dom"/>
</dbReference>
<dbReference type="InterPro" id="IPR003661">
    <property type="entry name" value="HisK_dim/P_dom"/>
</dbReference>
<dbReference type="PROSITE" id="PS50109">
    <property type="entry name" value="HIS_KIN"/>
    <property type="match status" value="1"/>
</dbReference>
<dbReference type="InterPro" id="IPR004358">
    <property type="entry name" value="Sig_transdc_His_kin-like_C"/>
</dbReference>
<keyword evidence="4" id="KW-0597">Phosphoprotein</keyword>
<dbReference type="PANTHER" id="PTHR45436">
    <property type="entry name" value="SENSOR HISTIDINE KINASE YKOH"/>
    <property type="match status" value="1"/>
</dbReference>
<dbReference type="Gene3D" id="1.10.287.130">
    <property type="match status" value="1"/>
</dbReference>
<dbReference type="InterPro" id="IPR050428">
    <property type="entry name" value="TCS_sensor_his_kinase"/>
</dbReference>
<dbReference type="Gene3D" id="6.10.340.10">
    <property type="match status" value="1"/>
</dbReference>
<keyword evidence="9" id="KW-0902">Two-component regulatory system</keyword>
<sequence length="543" mass="60183">MFKARLGVWLGVLVALVATQFAVVVWLVNQSELERSRSLRAKDALVQYIDLAANKQRLKVWFAQYLLTDEAPVPLRDGYLQRMQGSLSELERLHAEEAADPSASAIEKVSRETLDALHTNFQALQAQILQAQPHIPHPNPSTERAAVWDEMLGVFDISQGQDMRTLIKEAIRLQEAHSRATEAAAKIALERSRSLAIFSILSTILLSIGFVAYFAWDIRRRMAPLLDGTLALQAGRMDHRIATAAHGRDEFDRLSLSFNRMAEEIQLHRANEASQRQRLEDAVAQRTQALHEANEQLLEIDRSRRQFFANISHELRTPTTAILGESEITLRRSGHPEAFYRETLERVAAIARQLGARIAELMAVARQSEDKAIKAKPESLELIALPALLQQALAQQSAAATQQGHQLSLALPGDGLRLRGSAAKLGQALTILIDNAIRYTPAQGQIRIGAQRSDEDAQQLHIWVEDSGIGMAPQDLPRATERYWRSDAARKLRPDGMGLGLPIAEGIAESHGGHLQISCRPEGGCRVLLSLPLAANEPDEKKS</sequence>
<dbReference type="EC" id="2.7.13.3" evidence="3"/>
<evidence type="ECO:0000256" key="6">
    <source>
        <dbReference type="ARBA" id="ARBA00022692"/>
    </source>
</evidence>
<dbReference type="GO" id="GO:0000155">
    <property type="term" value="F:phosphorelay sensor kinase activity"/>
    <property type="evidence" value="ECO:0007669"/>
    <property type="project" value="InterPro"/>
</dbReference>
<dbReference type="AlphaFoldDB" id="A0A840LAH1"/>
<evidence type="ECO:0000259" key="12">
    <source>
        <dbReference type="PROSITE" id="PS50109"/>
    </source>
</evidence>
<dbReference type="Pfam" id="PF00672">
    <property type="entry name" value="HAMP"/>
    <property type="match status" value="1"/>
</dbReference>
<dbReference type="SMART" id="SM00387">
    <property type="entry name" value="HATPase_c"/>
    <property type="match status" value="1"/>
</dbReference>
<reference evidence="14 15" key="1">
    <citation type="submission" date="2020-08" db="EMBL/GenBank/DDBJ databases">
        <title>Functional genomics of gut bacteria from endangered species of beetles.</title>
        <authorList>
            <person name="Carlos-Shanley C."/>
        </authorList>
    </citation>
    <scope>NUCLEOTIDE SEQUENCE [LARGE SCALE GENOMIC DNA]</scope>
    <source>
        <strain evidence="14 15">S00239</strain>
    </source>
</reference>
<comment type="caution">
    <text evidence="14">The sequence shown here is derived from an EMBL/GenBank/DDBJ whole genome shotgun (WGS) entry which is preliminary data.</text>
</comment>
<evidence type="ECO:0000256" key="4">
    <source>
        <dbReference type="ARBA" id="ARBA00022553"/>
    </source>
</evidence>
<evidence type="ECO:0000256" key="8">
    <source>
        <dbReference type="ARBA" id="ARBA00022989"/>
    </source>
</evidence>
<dbReference type="PANTHER" id="PTHR45436:SF5">
    <property type="entry name" value="SENSOR HISTIDINE KINASE TRCS"/>
    <property type="match status" value="1"/>
</dbReference>
<keyword evidence="8 11" id="KW-1133">Transmembrane helix</keyword>
<dbReference type="Pfam" id="PF02518">
    <property type="entry name" value="HATPase_c"/>
    <property type="match status" value="1"/>
</dbReference>
<dbReference type="CDD" id="cd06225">
    <property type="entry name" value="HAMP"/>
    <property type="match status" value="1"/>
</dbReference>
<evidence type="ECO:0000313" key="14">
    <source>
        <dbReference type="EMBL" id="MBB4843723.1"/>
    </source>
</evidence>
<dbReference type="PROSITE" id="PS50885">
    <property type="entry name" value="HAMP"/>
    <property type="match status" value="1"/>
</dbReference>
<keyword evidence="15" id="KW-1185">Reference proteome</keyword>
<organism evidence="14 15">
    <name type="scientific">Roseateles oligotrophus</name>
    <dbReference type="NCBI Taxonomy" id="1769250"/>
    <lineage>
        <taxon>Bacteria</taxon>
        <taxon>Pseudomonadati</taxon>
        <taxon>Pseudomonadota</taxon>
        <taxon>Betaproteobacteria</taxon>
        <taxon>Burkholderiales</taxon>
        <taxon>Sphaerotilaceae</taxon>
        <taxon>Roseateles</taxon>
    </lineage>
</organism>
<protein>
    <recommendedName>
        <fullName evidence="3">histidine kinase</fullName>
        <ecNumber evidence="3">2.7.13.3</ecNumber>
    </recommendedName>
</protein>
<feature type="transmembrane region" description="Helical" evidence="11">
    <location>
        <begin position="6"/>
        <end position="28"/>
    </location>
</feature>
<dbReference type="SUPFAM" id="SSF47384">
    <property type="entry name" value="Homodimeric domain of signal transducing histidine kinase"/>
    <property type="match status" value="1"/>
</dbReference>
<dbReference type="InterPro" id="IPR036890">
    <property type="entry name" value="HATPase_C_sf"/>
</dbReference>
<dbReference type="SMART" id="SM00304">
    <property type="entry name" value="HAMP"/>
    <property type="match status" value="1"/>
</dbReference>
<evidence type="ECO:0000256" key="9">
    <source>
        <dbReference type="ARBA" id="ARBA00023012"/>
    </source>
</evidence>
<dbReference type="SUPFAM" id="SSF55874">
    <property type="entry name" value="ATPase domain of HSP90 chaperone/DNA topoisomerase II/histidine kinase"/>
    <property type="match status" value="1"/>
</dbReference>
<dbReference type="InterPro" id="IPR036097">
    <property type="entry name" value="HisK_dim/P_sf"/>
</dbReference>
<evidence type="ECO:0000256" key="7">
    <source>
        <dbReference type="ARBA" id="ARBA00022777"/>
    </source>
</evidence>
<dbReference type="RefSeq" id="WP_184299260.1">
    <property type="nucleotide sequence ID" value="NZ_JACHLP010000004.1"/>
</dbReference>
<dbReference type="Gene3D" id="3.30.565.10">
    <property type="entry name" value="Histidine kinase-like ATPase, C-terminal domain"/>
    <property type="match status" value="1"/>
</dbReference>
<proteinExistence type="predicted"/>
<dbReference type="CDD" id="cd00075">
    <property type="entry name" value="HATPase"/>
    <property type="match status" value="1"/>
</dbReference>
<dbReference type="InterPro" id="IPR005467">
    <property type="entry name" value="His_kinase_dom"/>
</dbReference>
<evidence type="ECO:0000256" key="1">
    <source>
        <dbReference type="ARBA" id="ARBA00000085"/>
    </source>
</evidence>
<gene>
    <name evidence="14" type="ORF">HNP55_002246</name>
</gene>
<keyword evidence="5" id="KW-0808">Transferase</keyword>
<keyword evidence="10 11" id="KW-0472">Membrane</keyword>
<name>A0A840LAH1_9BURK</name>
<comment type="subcellular location">
    <subcellularLocation>
        <location evidence="2">Membrane</location>
    </subcellularLocation>
</comment>
<feature type="transmembrane region" description="Helical" evidence="11">
    <location>
        <begin position="195"/>
        <end position="216"/>
    </location>
</feature>
<keyword evidence="7 14" id="KW-0418">Kinase</keyword>